<evidence type="ECO:0000256" key="1">
    <source>
        <dbReference type="ARBA" id="ARBA00022723"/>
    </source>
</evidence>
<comment type="caution">
    <text evidence="7">The sequence shown here is derived from an EMBL/GenBank/DDBJ whole genome shotgun (WGS) entry which is preliminary data.</text>
</comment>
<proteinExistence type="predicted"/>
<dbReference type="PROSITE" id="PS00463">
    <property type="entry name" value="ZN2_CY6_FUNGAL_1"/>
    <property type="match status" value="1"/>
</dbReference>
<dbReference type="SMART" id="SM00066">
    <property type="entry name" value="GAL4"/>
    <property type="match status" value="1"/>
</dbReference>
<evidence type="ECO:0000313" key="7">
    <source>
        <dbReference type="EMBL" id="KKK19590.1"/>
    </source>
</evidence>
<keyword evidence="2" id="KW-0805">Transcription regulation</keyword>
<dbReference type="VEuPathDB" id="FungiDB:P175DRAFT_0234338"/>
<dbReference type="CDD" id="cd00067">
    <property type="entry name" value="GAL4"/>
    <property type="match status" value="1"/>
</dbReference>
<dbReference type="CDD" id="cd12148">
    <property type="entry name" value="fungal_TF_MHR"/>
    <property type="match status" value="1"/>
</dbReference>
<organism evidence="7 8">
    <name type="scientific">Aspergillus ochraceoroseus</name>
    <dbReference type="NCBI Taxonomy" id="138278"/>
    <lineage>
        <taxon>Eukaryota</taxon>
        <taxon>Fungi</taxon>
        <taxon>Dikarya</taxon>
        <taxon>Ascomycota</taxon>
        <taxon>Pezizomycotina</taxon>
        <taxon>Eurotiomycetes</taxon>
        <taxon>Eurotiomycetidae</taxon>
        <taxon>Eurotiales</taxon>
        <taxon>Aspergillaceae</taxon>
        <taxon>Aspergillus</taxon>
        <taxon>Aspergillus subgen. Nidulantes</taxon>
    </lineage>
</organism>
<gene>
    <name evidence="7" type="ORF">AOCH_001311</name>
</gene>
<evidence type="ECO:0000256" key="5">
    <source>
        <dbReference type="ARBA" id="ARBA00023242"/>
    </source>
</evidence>
<dbReference type="VEuPathDB" id="FungiDB:P175DRAFT_0234339"/>
<dbReference type="Pfam" id="PF04082">
    <property type="entry name" value="Fungal_trans"/>
    <property type="match status" value="1"/>
</dbReference>
<keyword evidence="4" id="KW-0804">Transcription</keyword>
<dbReference type="OrthoDB" id="5392779at2759"/>
<dbReference type="GO" id="GO:0000981">
    <property type="term" value="F:DNA-binding transcription factor activity, RNA polymerase II-specific"/>
    <property type="evidence" value="ECO:0007669"/>
    <property type="project" value="InterPro"/>
</dbReference>
<dbReference type="GO" id="GO:0006351">
    <property type="term" value="P:DNA-templated transcription"/>
    <property type="evidence" value="ECO:0007669"/>
    <property type="project" value="InterPro"/>
</dbReference>
<dbReference type="PROSITE" id="PS50048">
    <property type="entry name" value="ZN2_CY6_FUNGAL_2"/>
    <property type="match status" value="1"/>
</dbReference>
<evidence type="ECO:0000256" key="2">
    <source>
        <dbReference type="ARBA" id="ARBA00023015"/>
    </source>
</evidence>
<feature type="non-terminal residue" evidence="7">
    <location>
        <position position="1"/>
    </location>
</feature>
<dbReference type="InterPro" id="IPR007219">
    <property type="entry name" value="XnlR_reg_dom"/>
</dbReference>
<dbReference type="GO" id="GO:0008270">
    <property type="term" value="F:zinc ion binding"/>
    <property type="evidence" value="ECO:0007669"/>
    <property type="project" value="InterPro"/>
</dbReference>
<keyword evidence="3" id="KW-0238">DNA-binding</keyword>
<dbReference type="SUPFAM" id="SSF57701">
    <property type="entry name" value="Zn2/Cys6 DNA-binding domain"/>
    <property type="match status" value="1"/>
</dbReference>
<evidence type="ECO:0000256" key="3">
    <source>
        <dbReference type="ARBA" id="ARBA00023125"/>
    </source>
</evidence>
<dbReference type="InterPro" id="IPR036864">
    <property type="entry name" value="Zn2-C6_fun-type_DNA-bd_sf"/>
</dbReference>
<dbReference type="GO" id="GO:0003677">
    <property type="term" value="F:DNA binding"/>
    <property type="evidence" value="ECO:0007669"/>
    <property type="project" value="UniProtKB-KW"/>
</dbReference>
<feature type="domain" description="Zn(2)-C6 fungal-type" evidence="6">
    <location>
        <begin position="43"/>
        <end position="75"/>
    </location>
</feature>
<name>A0A0F8WPG8_9EURO</name>
<protein>
    <recommendedName>
        <fullName evidence="6">Zn(2)-C6 fungal-type domain-containing protein</fullName>
    </recommendedName>
</protein>
<dbReference type="EMBL" id="JYKN01001618">
    <property type="protein sequence ID" value="KKK19590.1"/>
    <property type="molecule type" value="Genomic_DNA"/>
</dbReference>
<keyword evidence="5" id="KW-0539">Nucleus</keyword>
<keyword evidence="8" id="KW-1185">Reference proteome</keyword>
<evidence type="ECO:0000313" key="8">
    <source>
        <dbReference type="Proteomes" id="UP000034947"/>
    </source>
</evidence>
<evidence type="ECO:0000259" key="6">
    <source>
        <dbReference type="PROSITE" id="PS50048"/>
    </source>
</evidence>
<dbReference type="AlphaFoldDB" id="A0A0F8WPG8"/>
<dbReference type="Proteomes" id="UP000034947">
    <property type="component" value="Unassembled WGS sequence"/>
</dbReference>
<reference evidence="7 8" key="1">
    <citation type="submission" date="2015-02" db="EMBL/GenBank/DDBJ databases">
        <title>Draft Genome Sequences of Two Closely-Related Aflatoxigenic Aspergillus Species Obtained from the Cote d'Ivoire.</title>
        <authorList>
            <person name="Moore G.G."/>
            <person name="Beltz S.B."/>
            <person name="Mack B.M."/>
        </authorList>
    </citation>
    <scope>NUCLEOTIDE SEQUENCE [LARGE SCALE GENOMIC DNA]</scope>
    <source>
        <strain evidence="7 8">SRRC1432</strain>
    </source>
</reference>
<keyword evidence="1" id="KW-0479">Metal-binding</keyword>
<accession>A0A0F8WPG8</accession>
<dbReference type="PANTHER" id="PTHR47840:SF1">
    <property type="entry name" value="ZN(II)2CYS6 TRANSCRIPTION FACTOR (EUROFUNG)"/>
    <property type="match status" value="1"/>
</dbReference>
<dbReference type="Gene3D" id="4.10.240.10">
    <property type="entry name" value="Zn(2)-C6 fungal-type DNA-binding domain"/>
    <property type="match status" value="1"/>
</dbReference>
<dbReference type="InterPro" id="IPR001138">
    <property type="entry name" value="Zn2Cys6_DnaBD"/>
</dbReference>
<dbReference type="PANTHER" id="PTHR47840">
    <property type="entry name" value="ZN(II)2CYS6 TRANSCRIPTION FACTOR (EUROFUNG)-RELATED"/>
    <property type="match status" value="1"/>
</dbReference>
<sequence length="546" mass="60493">AAQQAGLRSNPAELDRGIFTNMLGDSSMPEEPRRKRVRKGTRSCWECKRRKIKCIPSPDVSICAGCRERNTPCVRQEYVDDPAAHSADDSALARRVARVESLLETSSGQYHPGPSWGIAAPWNGSGKTANDGTTSRMMRGIHDFLLKNVTSDDELAGNVESVECLALQGMYEVNAGNLRRSWLSFRRAITIAQLLGLHRGAVNSSEDLVETKRHHLWYQISRGERYLSTLLGLPSSTGSAGFPFDAAAAAAAWLSPEDLYHKNLYHISGLILARNQEPCTHSFSTTQRIGEQLDALAAQMPAAWWEIPRTILNTRTKEASAQFERIMCQIWHFELATLAHLPFMLRAATDRRYEYSHISCLDASRNLIKRWIAIHQSPRTTLVFSNLLEFQTFTAATTLVLGLLAPQRRSTDPDVLQARLDDSQLVETVLESFERLPRQGRGGGMTVSAQSVSVIRTLQRFLHHGTASDRLRLEIPFFGVILIAGSGAVQPLQGERILGGNAGHGSSSSSSLDPDGVDSSAWTFEESDMIFFDSLVNTDLEGNWML</sequence>
<evidence type="ECO:0000256" key="4">
    <source>
        <dbReference type="ARBA" id="ARBA00023163"/>
    </source>
</evidence>